<evidence type="ECO:0000313" key="3">
    <source>
        <dbReference type="Proteomes" id="UP000011761"/>
    </source>
</evidence>
<dbReference type="GeneID" id="19112661"/>
<evidence type="ECO:0000256" key="1">
    <source>
        <dbReference type="SAM" id="MobiDB-lite"/>
    </source>
</evidence>
<dbReference type="HOGENOM" id="CLU_1461044_0_0_1"/>
<dbReference type="AlphaFoldDB" id="M2MSK6"/>
<proteinExistence type="predicted"/>
<dbReference type="KEGG" id="bcom:BAUCODRAFT_353055"/>
<name>M2MSK6_BAUPA</name>
<dbReference type="RefSeq" id="XP_007673363.1">
    <property type="nucleotide sequence ID" value="XM_007675173.1"/>
</dbReference>
<sequence length="185" mass="21223">MACGSEEKLCALGNRLLSTITVHVAWRPPSSSRSVEIARDTPSRPGDNGAHSTRSISTQWIGRPCRFWRMCTMTTLPTQWQGFSCRYVRAFDISIRLYGINTRIFRSKSAIEQRSSMHEPSLGVRSLPRWTILLHERRVLLAYTSRIYPTTEETHRTVRLIPVRRRHSLSLRLYTPSTSFAFAAA</sequence>
<dbReference type="EMBL" id="KB445551">
    <property type="protein sequence ID" value="EMC99861.1"/>
    <property type="molecule type" value="Genomic_DNA"/>
</dbReference>
<feature type="region of interest" description="Disordered" evidence="1">
    <location>
        <begin position="33"/>
        <end position="55"/>
    </location>
</feature>
<dbReference type="Proteomes" id="UP000011761">
    <property type="component" value="Unassembled WGS sequence"/>
</dbReference>
<accession>M2MSK6</accession>
<reference evidence="2 3" key="1">
    <citation type="journal article" date="2012" name="PLoS Pathog.">
        <title>Diverse lifestyles and strategies of plant pathogenesis encoded in the genomes of eighteen Dothideomycetes fungi.</title>
        <authorList>
            <person name="Ohm R.A."/>
            <person name="Feau N."/>
            <person name="Henrissat B."/>
            <person name="Schoch C.L."/>
            <person name="Horwitz B.A."/>
            <person name="Barry K.W."/>
            <person name="Condon B.J."/>
            <person name="Copeland A.C."/>
            <person name="Dhillon B."/>
            <person name="Glaser F."/>
            <person name="Hesse C.N."/>
            <person name="Kosti I."/>
            <person name="LaButti K."/>
            <person name="Lindquist E.A."/>
            <person name="Lucas S."/>
            <person name="Salamov A.A."/>
            <person name="Bradshaw R.E."/>
            <person name="Ciuffetti L."/>
            <person name="Hamelin R.C."/>
            <person name="Kema G.H.J."/>
            <person name="Lawrence C."/>
            <person name="Scott J.A."/>
            <person name="Spatafora J.W."/>
            <person name="Turgeon B.G."/>
            <person name="de Wit P.J.G.M."/>
            <person name="Zhong S."/>
            <person name="Goodwin S.B."/>
            <person name="Grigoriev I.V."/>
        </authorList>
    </citation>
    <scope>NUCLEOTIDE SEQUENCE [LARGE SCALE GENOMIC DNA]</scope>
    <source>
        <strain evidence="2 3">UAMH 10762</strain>
    </source>
</reference>
<keyword evidence="3" id="KW-1185">Reference proteome</keyword>
<organism evidence="2 3">
    <name type="scientific">Baudoinia panamericana (strain UAMH 10762)</name>
    <name type="common">Angels' share fungus</name>
    <name type="synonym">Baudoinia compniacensis (strain UAMH 10762)</name>
    <dbReference type="NCBI Taxonomy" id="717646"/>
    <lineage>
        <taxon>Eukaryota</taxon>
        <taxon>Fungi</taxon>
        <taxon>Dikarya</taxon>
        <taxon>Ascomycota</taxon>
        <taxon>Pezizomycotina</taxon>
        <taxon>Dothideomycetes</taxon>
        <taxon>Dothideomycetidae</taxon>
        <taxon>Mycosphaerellales</taxon>
        <taxon>Teratosphaeriaceae</taxon>
        <taxon>Baudoinia</taxon>
    </lineage>
</organism>
<evidence type="ECO:0000313" key="2">
    <source>
        <dbReference type="EMBL" id="EMC99861.1"/>
    </source>
</evidence>
<gene>
    <name evidence="2" type="ORF">BAUCODRAFT_353055</name>
</gene>
<protein>
    <submittedName>
        <fullName evidence="2">Uncharacterized protein</fullName>
    </submittedName>
</protein>